<dbReference type="Proteomes" id="UP000721844">
    <property type="component" value="Unassembled WGS sequence"/>
</dbReference>
<dbReference type="RefSeq" id="WP_227306724.1">
    <property type="nucleotide sequence ID" value="NZ_JAESVA010000002.1"/>
</dbReference>
<gene>
    <name evidence="1" type="ORF">ACELLULO517_07715</name>
</gene>
<evidence type="ECO:0000313" key="2">
    <source>
        <dbReference type="Proteomes" id="UP000721844"/>
    </source>
</evidence>
<accession>A0A963Z1J3</accession>
<keyword evidence="2" id="KW-1185">Reference proteome</keyword>
<comment type="caution">
    <text evidence="1">The sequence shown here is derived from an EMBL/GenBank/DDBJ whole genome shotgun (WGS) entry which is preliminary data.</text>
</comment>
<evidence type="ECO:0000313" key="1">
    <source>
        <dbReference type="EMBL" id="MCB8880118.1"/>
    </source>
</evidence>
<proteinExistence type="predicted"/>
<reference evidence="1 2" key="1">
    <citation type="journal article" date="2021" name="Microorganisms">
        <title>Acidisoma silvae sp. nov. and Acidisomacellulosilytica sp. nov., Two Acidophilic Bacteria Isolated from Decaying Wood, Hydrolyzing Cellulose and Producing Poly-3-hydroxybutyrate.</title>
        <authorList>
            <person name="Mieszkin S."/>
            <person name="Pouder E."/>
            <person name="Uroz S."/>
            <person name="Simon-Colin C."/>
            <person name="Alain K."/>
        </authorList>
    </citation>
    <scope>NUCLEOTIDE SEQUENCE [LARGE SCALE GENOMIC DNA]</scope>
    <source>
        <strain evidence="1 2">HW T5.17</strain>
    </source>
</reference>
<dbReference type="EMBL" id="JAESVA010000002">
    <property type="protein sequence ID" value="MCB8880118.1"/>
    <property type="molecule type" value="Genomic_DNA"/>
</dbReference>
<name>A0A963Z1J3_9PROT</name>
<sequence length="68" mass="7903">MSNELDDSAEEARRVIFHVREDMKPLVNKSGDKAFDDSLCAVFKRLDDYVSQREEALRAHYVKQLNSD</sequence>
<organism evidence="1 2">
    <name type="scientific">Acidisoma cellulosilyticum</name>
    <dbReference type="NCBI Taxonomy" id="2802395"/>
    <lineage>
        <taxon>Bacteria</taxon>
        <taxon>Pseudomonadati</taxon>
        <taxon>Pseudomonadota</taxon>
        <taxon>Alphaproteobacteria</taxon>
        <taxon>Acetobacterales</taxon>
        <taxon>Acidocellaceae</taxon>
        <taxon>Acidisoma</taxon>
    </lineage>
</organism>
<protein>
    <submittedName>
        <fullName evidence="1">Uncharacterized protein</fullName>
    </submittedName>
</protein>
<dbReference type="AlphaFoldDB" id="A0A963Z1J3"/>